<comment type="pathway">
    <text evidence="2">Protein modification; protein ubiquitination.</text>
</comment>
<protein>
    <submittedName>
        <fullName evidence="12">E3 ubiquitin-protein ligase MIB2</fullName>
    </submittedName>
</protein>
<evidence type="ECO:0000313" key="12">
    <source>
        <dbReference type="EMBL" id="KAK2559951.1"/>
    </source>
</evidence>
<evidence type="ECO:0000256" key="9">
    <source>
        <dbReference type="PROSITE-ProRule" id="PRU00228"/>
    </source>
</evidence>
<dbReference type="Gene3D" id="3.30.60.90">
    <property type="match status" value="1"/>
</dbReference>
<dbReference type="FunFam" id="2.30.30.40:FF:000044">
    <property type="entry name" value="E3 ubiquitin-protein ligase MIB2, putative"/>
    <property type="match status" value="1"/>
</dbReference>
<dbReference type="EMBL" id="JARQWQ010000038">
    <property type="protein sequence ID" value="KAK2559951.1"/>
    <property type="molecule type" value="Genomic_DNA"/>
</dbReference>
<dbReference type="InterPro" id="IPR037252">
    <property type="entry name" value="Mib_Herc2_sf"/>
</dbReference>
<keyword evidence="8" id="KW-0862">Zinc</keyword>
<gene>
    <name evidence="12" type="ORF">P5673_017529</name>
</gene>
<keyword evidence="3" id="KW-0963">Cytoplasm</keyword>
<dbReference type="GO" id="GO:0004842">
    <property type="term" value="F:ubiquitin-protein transferase activity"/>
    <property type="evidence" value="ECO:0007669"/>
    <property type="project" value="InterPro"/>
</dbReference>
<dbReference type="GO" id="GO:0008270">
    <property type="term" value="F:zinc ion binding"/>
    <property type="evidence" value="ECO:0007669"/>
    <property type="project" value="UniProtKB-KW"/>
</dbReference>
<keyword evidence="4" id="KW-0479">Metal-binding</keyword>
<dbReference type="PANTHER" id="PTHR24202">
    <property type="entry name" value="E3 UBIQUITIN-PROTEIN LIGASE MIB2"/>
    <property type="match status" value="1"/>
</dbReference>
<dbReference type="PANTHER" id="PTHR24202:SF4">
    <property type="entry name" value="E3 UBIQUITIN-PROTEIN LIGASE MIB2-RELATED"/>
    <property type="match status" value="1"/>
</dbReference>
<organism evidence="12 13">
    <name type="scientific">Acropora cervicornis</name>
    <name type="common">Staghorn coral</name>
    <dbReference type="NCBI Taxonomy" id="6130"/>
    <lineage>
        <taxon>Eukaryota</taxon>
        <taxon>Metazoa</taxon>
        <taxon>Cnidaria</taxon>
        <taxon>Anthozoa</taxon>
        <taxon>Hexacorallia</taxon>
        <taxon>Scleractinia</taxon>
        <taxon>Astrocoeniina</taxon>
        <taxon>Acroporidae</taxon>
        <taxon>Acropora</taxon>
    </lineage>
</organism>
<reference evidence="12" key="2">
    <citation type="journal article" date="2023" name="Science">
        <title>Genomic signatures of disease resistance in endangered staghorn corals.</title>
        <authorList>
            <person name="Vollmer S.V."/>
            <person name="Selwyn J.D."/>
            <person name="Despard B.A."/>
            <person name="Roesel C.L."/>
        </authorList>
    </citation>
    <scope>NUCLEOTIDE SEQUENCE</scope>
    <source>
        <strain evidence="12">K2</strain>
    </source>
</reference>
<feature type="domain" description="MIB/HERC2" evidence="11">
    <location>
        <begin position="199"/>
        <end position="276"/>
    </location>
</feature>
<feature type="domain" description="ZZ-type" evidence="10">
    <location>
        <begin position="136"/>
        <end position="188"/>
    </location>
</feature>
<proteinExistence type="predicted"/>
<evidence type="ECO:0000313" key="13">
    <source>
        <dbReference type="Proteomes" id="UP001249851"/>
    </source>
</evidence>
<evidence type="ECO:0000256" key="2">
    <source>
        <dbReference type="ARBA" id="ARBA00004906"/>
    </source>
</evidence>
<dbReference type="Proteomes" id="UP001249851">
    <property type="component" value="Unassembled WGS sequence"/>
</dbReference>
<comment type="caution">
    <text evidence="12">The sequence shown here is derived from an EMBL/GenBank/DDBJ whole genome shotgun (WGS) entry which is preliminary data.</text>
</comment>
<evidence type="ECO:0000256" key="6">
    <source>
        <dbReference type="ARBA" id="ARBA00022771"/>
    </source>
</evidence>
<dbReference type="Gene3D" id="2.30.30.40">
    <property type="entry name" value="SH3 Domains"/>
    <property type="match status" value="2"/>
</dbReference>
<dbReference type="InterPro" id="IPR010606">
    <property type="entry name" value="Mib_Herc2"/>
</dbReference>
<feature type="domain" description="MIB/HERC2" evidence="11">
    <location>
        <begin position="54"/>
        <end position="130"/>
    </location>
</feature>
<evidence type="ECO:0000259" key="10">
    <source>
        <dbReference type="PROSITE" id="PS50135"/>
    </source>
</evidence>
<keyword evidence="6 9" id="KW-0863">Zinc-finger</keyword>
<evidence type="ECO:0000256" key="3">
    <source>
        <dbReference type="ARBA" id="ARBA00022490"/>
    </source>
</evidence>
<name>A0AAD9V3K7_ACRCE</name>
<evidence type="ECO:0000256" key="5">
    <source>
        <dbReference type="ARBA" id="ARBA00022737"/>
    </source>
</evidence>
<keyword evidence="5" id="KW-0677">Repeat</keyword>
<evidence type="ECO:0000259" key="11">
    <source>
        <dbReference type="PROSITE" id="PS51416"/>
    </source>
</evidence>
<dbReference type="AlphaFoldDB" id="A0AAD9V3K7"/>
<accession>A0AAD9V3K7</accession>
<comment type="subcellular location">
    <subcellularLocation>
        <location evidence="1">Cytoplasm</location>
    </subcellularLocation>
</comment>
<dbReference type="Pfam" id="PF06701">
    <property type="entry name" value="MIB_HERC2"/>
    <property type="match status" value="2"/>
</dbReference>
<dbReference type="PROSITE" id="PS50135">
    <property type="entry name" value="ZF_ZZ_2"/>
    <property type="match status" value="1"/>
</dbReference>
<evidence type="ECO:0000256" key="4">
    <source>
        <dbReference type="ARBA" id="ARBA00022723"/>
    </source>
</evidence>
<evidence type="ECO:0000256" key="7">
    <source>
        <dbReference type="ARBA" id="ARBA00022786"/>
    </source>
</evidence>
<reference evidence="12" key="1">
    <citation type="journal article" date="2023" name="G3 (Bethesda)">
        <title>Whole genome assembly and annotation of the endangered Caribbean coral Acropora cervicornis.</title>
        <authorList>
            <person name="Selwyn J.D."/>
            <person name="Vollmer S.V."/>
        </authorList>
    </citation>
    <scope>NUCLEOTIDE SEQUENCE</scope>
    <source>
        <strain evidence="12">K2</strain>
    </source>
</reference>
<dbReference type="SUPFAM" id="SSF159034">
    <property type="entry name" value="Mib/herc2 domain-like"/>
    <property type="match status" value="2"/>
</dbReference>
<dbReference type="GO" id="GO:0016567">
    <property type="term" value="P:protein ubiquitination"/>
    <property type="evidence" value="ECO:0007669"/>
    <property type="project" value="InterPro"/>
</dbReference>
<dbReference type="SMART" id="SM00291">
    <property type="entry name" value="ZnF_ZZ"/>
    <property type="match status" value="1"/>
</dbReference>
<keyword evidence="7" id="KW-0833">Ubl conjugation pathway</keyword>
<dbReference type="Pfam" id="PF00569">
    <property type="entry name" value="ZZ"/>
    <property type="match status" value="1"/>
</dbReference>
<sequence>MNALWQHFLTSVGAETVTELEAPPNRNITRNITKLETSDIRRIRIIASSQSGISVWMLSRMEFLGVLVVRGPDWDWNDQDGGEGSVGTVVQIGSVTRSEPVVLVQWDCGRKAKYRAGVDGKYDLRILESANAGERHLFTSCDGCQRKPIIGFRWHCKEGPNYNLCTQCYMSDCPHNGRTFERIDKSGSKGVEVGKRWGSTKLEARGLFRGAKVIRRQDWKLNDQDSNPNVVGVVEEVFSSNNRDDGDSVRVLWNKGEQTNIYRVELKCTVPAIGGSYFREHLPPLVLTQKNLQSGFTSGDKVIVELTRKHLEEFSSEHGKWNADMNAHLD</sequence>
<evidence type="ECO:0000256" key="1">
    <source>
        <dbReference type="ARBA" id="ARBA00004496"/>
    </source>
</evidence>
<keyword evidence="13" id="KW-1185">Reference proteome</keyword>
<dbReference type="PROSITE" id="PS51416">
    <property type="entry name" value="MIB_HERC2"/>
    <property type="match status" value="2"/>
</dbReference>
<dbReference type="GO" id="GO:0005737">
    <property type="term" value="C:cytoplasm"/>
    <property type="evidence" value="ECO:0007669"/>
    <property type="project" value="UniProtKB-SubCell"/>
</dbReference>
<dbReference type="InterPro" id="IPR043145">
    <property type="entry name" value="Znf_ZZ_sf"/>
</dbReference>
<evidence type="ECO:0000256" key="8">
    <source>
        <dbReference type="ARBA" id="ARBA00022833"/>
    </source>
</evidence>
<dbReference type="InterPro" id="IPR000433">
    <property type="entry name" value="Znf_ZZ"/>
</dbReference>
<dbReference type="SUPFAM" id="SSF57850">
    <property type="entry name" value="RING/U-box"/>
    <property type="match status" value="1"/>
</dbReference>